<keyword evidence="3 5" id="KW-0732">Signal</keyword>
<dbReference type="GO" id="GO:0030973">
    <property type="term" value="F:molybdate ion binding"/>
    <property type="evidence" value="ECO:0007669"/>
    <property type="project" value="TreeGrafter"/>
</dbReference>
<dbReference type="PANTHER" id="PTHR30632">
    <property type="entry name" value="MOLYBDATE-BINDING PERIPLASMIC PROTEIN"/>
    <property type="match status" value="1"/>
</dbReference>
<dbReference type="EMBL" id="VFML01000001">
    <property type="protein sequence ID" value="TQJ02908.1"/>
    <property type="molecule type" value="Genomic_DNA"/>
</dbReference>
<comment type="caution">
    <text evidence="6">The sequence shown here is derived from an EMBL/GenBank/DDBJ whole genome shotgun (WGS) entry which is preliminary data.</text>
</comment>
<dbReference type="PROSITE" id="PS51257">
    <property type="entry name" value="PROKAR_LIPOPROTEIN"/>
    <property type="match status" value="1"/>
</dbReference>
<dbReference type="NCBIfam" id="TIGR01256">
    <property type="entry name" value="modA"/>
    <property type="match status" value="1"/>
</dbReference>
<evidence type="ECO:0000256" key="1">
    <source>
        <dbReference type="ARBA" id="ARBA00009175"/>
    </source>
</evidence>
<protein>
    <submittedName>
        <fullName evidence="6">Molybdate transport system substrate-binding protein</fullName>
    </submittedName>
</protein>
<evidence type="ECO:0000313" key="6">
    <source>
        <dbReference type="EMBL" id="TQJ02908.1"/>
    </source>
</evidence>
<dbReference type="PANTHER" id="PTHR30632:SF0">
    <property type="entry name" value="SULFATE-BINDING PROTEIN"/>
    <property type="match status" value="1"/>
</dbReference>
<evidence type="ECO:0000256" key="3">
    <source>
        <dbReference type="ARBA" id="ARBA00022729"/>
    </source>
</evidence>
<feature type="signal peptide" evidence="5">
    <location>
        <begin position="1"/>
        <end position="20"/>
    </location>
</feature>
<dbReference type="InterPro" id="IPR050682">
    <property type="entry name" value="ModA/WtpA"/>
</dbReference>
<evidence type="ECO:0000256" key="5">
    <source>
        <dbReference type="SAM" id="SignalP"/>
    </source>
</evidence>
<feature type="binding site" evidence="4">
    <location>
        <position position="35"/>
    </location>
    <ligand>
        <name>molybdate</name>
        <dbReference type="ChEBI" id="CHEBI:36264"/>
    </ligand>
</feature>
<dbReference type="RefSeq" id="WP_141998258.1">
    <property type="nucleotide sequence ID" value="NZ_VFML01000001.1"/>
</dbReference>
<reference evidence="6 7" key="1">
    <citation type="submission" date="2019-06" db="EMBL/GenBank/DDBJ databases">
        <title>Sequencing the genomes of 1000 actinobacteria strains.</title>
        <authorList>
            <person name="Klenk H.-P."/>
        </authorList>
    </citation>
    <scope>NUCLEOTIDE SEQUENCE [LARGE SCALE GENOMIC DNA]</scope>
    <source>
        <strain evidence="6 7">DSM 45679</strain>
    </source>
</reference>
<evidence type="ECO:0000256" key="4">
    <source>
        <dbReference type="PIRSR" id="PIRSR004846-1"/>
    </source>
</evidence>
<evidence type="ECO:0000313" key="7">
    <source>
        <dbReference type="Proteomes" id="UP000320876"/>
    </source>
</evidence>
<dbReference type="GO" id="GO:0015689">
    <property type="term" value="P:molybdate ion transport"/>
    <property type="evidence" value="ECO:0007669"/>
    <property type="project" value="InterPro"/>
</dbReference>
<dbReference type="OrthoDB" id="9785015at2"/>
<dbReference type="PIRSF" id="PIRSF004846">
    <property type="entry name" value="ModA"/>
    <property type="match status" value="1"/>
</dbReference>
<sequence>MKKVASLLLCVCLAVGACTAAGHGDRTVTVFAAASLTESFGEIVDEFEAEHPRTRVRLNLAGSSRLAQQIVAGAPADVFASASEATMRTVTEAGRVEGEPRVFATNELAIAVAPGNPHGITSFADLAGAGLTVVVCAPQVPCGAATERVERASGVTLRPASEEQDVKAVLTKVQAGEADAGVVYGTDVRAAGDQVSTVRFPEAGRAVNHYPIAVLTGTGQPEPARWFTEFVLGPAVRKQLNGAGFGAP</sequence>
<comment type="similarity">
    <text evidence="1">Belongs to the bacterial solute-binding protein ModA family.</text>
</comment>
<feature type="binding site" evidence="4">
    <location>
        <position position="63"/>
    </location>
    <ligand>
        <name>molybdate</name>
        <dbReference type="ChEBI" id="CHEBI:36264"/>
    </ligand>
</feature>
<feature type="binding site" evidence="4">
    <location>
        <position position="166"/>
    </location>
    <ligand>
        <name>molybdate</name>
        <dbReference type="ChEBI" id="CHEBI:36264"/>
    </ligand>
</feature>
<dbReference type="Pfam" id="PF13531">
    <property type="entry name" value="SBP_bac_11"/>
    <property type="match status" value="1"/>
</dbReference>
<dbReference type="Gene3D" id="3.40.190.10">
    <property type="entry name" value="Periplasmic binding protein-like II"/>
    <property type="match status" value="2"/>
</dbReference>
<dbReference type="Proteomes" id="UP000320876">
    <property type="component" value="Unassembled WGS sequence"/>
</dbReference>
<keyword evidence="7" id="KW-1185">Reference proteome</keyword>
<gene>
    <name evidence="6" type="ORF">FB471_2658</name>
</gene>
<dbReference type="InterPro" id="IPR005950">
    <property type="entry name" value="ModA"/>
</dbReference>
<evidence type="ECO:0000256" key="2">
    <source>
        <dbReference type="ARBA" id="ARBA00022723"/>
    </source>
</evidence>
<dbReference type="CDD" id="cd13538">
    <property type="entry name" value="PBP2_ModA_like_1"/>
    <property type="match status" value="1"/>
</dbReference>
<dbReference type="AlphaFoldDB" id="A0A542DIH7"/>
<dbReference type="GO" id="GO:0046872">
    <property type="term" value="F:metal ion binding"/>
    <property type="evidence" value="ECO:0007669"/>
    <property type="project" value="UniProtKB-KW"/>
</dbReference>
<organism evidence="6 7">
    <name type="scientific">Amycolatopsis cihanbeyliensis</name>
    <dbReference type="NCBI Taxonomy" id="1128664"/>
    <lineage>
        <taxon>Bacteria</taxon>
        <taxon>Bacillati</taxon>
        <taxon>Actinomycetota</taxon>
        <taxon>Actinomycetes</taxon>
        <taxon>Pseudonocardiales</taxon>
        <taxon>Pseudonocardiaceae</taxon>
        <taxon>Amycolatopsis</taxon>
    </lineage>
</organism>
<feature type="binding site" evidence="4">
    <location>
        <position position="184"/>
    </location>
    <ligand>
        <name>molybdate</name>
        <dbReference type="ChEBI" id="CHEBI:36264"/>
    </ligand>
</feature>
<proteinExistence type="inferred from homology"/>
<accession>A0A542DIH7</accession>
<dbReference type="SUPFAM" id="SSF53850">
    <property type="entry name" value="Periplasmic binding protein-like II"/>
    <property type="match status" value="1"/>
</dbReference>
<name>A0A542DIH7_AMYCI</name>
<feature type="chain" id="PRO_5038969233" evidence="5">
    <location>
        <begin position="21"/>
        <end position="248"/>
    </location>
</feature>
<keyword evidence="4" id="KW-0500">Molybdenum</keyword>
<keyword evidence="2 4" id="KW-0479">Metal-binding</keyword>